<dbReference type="EMBL" id="FOQO01000012">
    <property type="protein sequence ID" value="SFJ66709.1"/>
    <property type="molecule type" value="Genomic_DNA"/>
</dbReference>
<gene>
    <name evidence="4" type="ORF">SAMN05444682_11255</name>
</gene>
<dbReference type="RefSeq" id="WP_218146636.1">
    <property type="nucleotide sequence ID" value="NZ_FOQO01000012.1"/>
</dbReference>
<dbReference type="Proteomes" id="UP000198670">
    <property type="component" value="Unassembled WGS sequence"/>
</dbReference>
<evidence type="ECO:0000313" key="4">
    <source>
        <dbReference type="EMBL" id="SFJ66709.1"/>
    </source>
</evidence>
<protein>
    <submittedName>
        <fullName evidence="4">Uncharacterized protein</fullName>
    </submittedName>
</protein>
<dbReference type="InterPro" id="IPR053850">
    <property type="entry name" value="Glyco_hydro_123_N_2"/>
</dbReference>
<reference evidence="4 5" key="1">
    <citation type="submission" date="2016-10" db="EMBL/GenBank/DDBJ databases">
        <authorList>
            <person name="de Groot N.N."/>
        </authorList>
    </citation>
    <scope>NUCLEOTIDE SEQUENCE [LARGE SCALE GENOMIC DNA]</scope>
    <source>
        <strain evidence="4 5">RK1</strain>
    </source>
</reference>
<accession>A0A1I3T8R6</accession>
<sequence>MNNKTIIFLLALSFFVPFAYGQFQTGEIDRSKVPVLAPHYEEEHTFDRPSDTAAWQACQPGMHVSFGTTDQLYFRSEIPSLQTETLSWEATGWRGERLNAQAVVWSTDSLEQVRFEVSDLVGNNGAVLANENIDLNLVRYVLSNYPYGALAEDCAAGPADRAYLMPDRLEPFDRFDLPGQTARPVWIAVNIPQGAAPGTYRGTIEVAAKGHRTTLHIQVHVQAQTLPPPTEWSYRLDLWQNPWAVAWYYHVEPWSADHKALLKKHLKPYADAGGTFITTYAVHSPWSDNSYWIEGAMVDLIKTKNGDWKFDYRIFDDYVQLAMEVGIDEAITIYTPVPWENRFRYLDEASGDYVYESWAPGSAEFKAFWHTFLSDLEGHLKEKGWFEKTYLGINENPLEYTIAAAKVIKEHSPDWKITYAGNWHPELNDLLDDYCFLYGNEPSMETVQQRSAKGYTSTYYVCCNPAKPNNFVFSPPAEGRWISWYASAYGYDGFLRWAYDAWAEDPVRDARHTLWPAGDTFLVYPGGNSSIRFEKLREGIVDFEKIDILRTLAENTTDKQVAAALEKLENHLKTFPKEHDFNEEDVIEAVQTGNALLTELSDRLAATQK</sequence>
<name>A0A1I3T8R6_9SPHI</name>
<dbReference type="Pfam" id="PF13320">
    <property type="entry name" value="GH123_cat"/>
    <property type="match status" value="1"/>
</dbReference>
<evidence type="ECO:0000313" key="5">
    <source>
        <dbReference type="Proteomes" id="UP000198670"/>
    </source>
</evidence>
<keyword evidence="5" id="KW-1185">Reference proteome</keyword>
<keyword evidence="1" id="KW-0732">Signal</keyword>
<organism evidence="4 5">
    <name type="scientific">Parapedobacter indicus</name>
    <dbReference type="NCBI Taxonomy" id="1477437"/>
    <lineage>
        <taxon>Bacteria</taxon>
        <taxon>Pseudomonadati</taxon>
        <taxon>Bacteroidota</taxon>
        <taxon>Sphingobacteriia</taxon>
        <taxon>Sphingobacteriales</taxon>
        <taxon>Sphingobacteriaceae</taxon>
        <taxon>Parapedobacter</taxon>
    </lineage>
</organism>
<dbReference type="AlphaFoldDB" id="A0A1I3T8R6"/>
<feature type="domain" description="Glycoside hydrolase 123 catalytic" evidence="2">
    <location>
        <begin position="239"/>
        <end position="549"/>
    </location>
</feature>
<dbReference type="STRING" id="1477437.SAMN05444682_11255"/>
<evidence type="ECO:0000256" key="1">
    <source>
        <dbReference type="SAM" id="SignalP"/>
    </source>
</evidence>
<feature type="chain" id="PRO_5011549791" evidence="1">
    <location>
        <begin position="20"/>
        <end position="609"/>
    </location>
</feature>
<dbReference type="InterPro" id="IPR025150">
    <property type="entry name" value="GH123_cat"/>
</dbReference>
<dbReference type="Pfam" id="PF22680">
    <property type="entry name" value="Glyco_hydro_123_N_2"/>
    <property type="match status" value="1"/>
</dbReference>
<evidence type="ECO:0000259" key="3">
    <source>
        <dbReference type="Pfam" id="PF22680"/>
    </source>
</evidence>
<proteinExistence type="predicted"/>
<feature type="signal peptide" evidence="1">
    <location>
        <begin position="1"/>
        <end position="19"/>
    </location>
</feature>
<evidence type="ECO:0000259" key="2">
    <source>
        <dbReference type="Pfam" id="PF13320"/>
    </source>
</evidence>
<feature type="domain" description="Glycoside hydrolase 123 N-terminal" evidence="3">
    <location>
        <begin position="66"/>
        <end position="207"/>
    </location>
</feature>